<keyword evidence="2" id="KW-1185">Reference proteome</keyword>
<dbReference type="GO" id="GO:0043590">
    <property type="term" value="C:bacterial nucleoid"/>
    <property type="evidence" value="ECO:0007669"/>
    <property type="project" value="TreeGrafter"/>
</dbReference>
<accession>A0A2T0B0V0</accession>
<dbReference type="InterPro" id="IPR037278">
    <property type="entry name" value="ARFGAP/RecO"/>
</dbReference>
<dbReference type="InterPro" id="IPR003717">
    <property type="entry name" value="RecO"/>
</dbReference>
<organism evidence="1 2">
    <name type="scientific">Clostridium liquoris</name>
    <dbReference type="NCBI Taxonomy" id="1289519"/>
    <lineage>
        <taxon>Bacteria</taxon>
        <taxon>Bacillati</taxon>
        <taxon>Bacillota</taxon>
        <taxon>Clostridia</taxon>
        <taxon>Eubacteriales</taxon>
        <taxon>Clostridiaceae</taxon>
        <taxon>Clostridium</taxon>
    </lineage>
</organism>
<dbReference type="PANTHER" id="PTHR33991">
    <property type="entry name" value="DNA REPAIR PROTEIN RECO"/>
    <property type="match status" value="1"/>
</dbReference>
<dbReference type="PANTHER" id="PTHR33991:SF1">
    <property type="entry name" value="DNA REPAIR PROTEIN RECO"/>
    <property type="match status" value="1"/>
</dbReference>
<dbReference type="AlphaFoldDB" id="A0A2T0B0V0"/>
<sequence length="185" mass="21084">MYTLNEGEIIDSFQSLLGDLETITYASYFCELIDISMTEEENAREIFKDLVAAFYFMKNKVGDLETLARIFELKVLKATGYGLNLDRCCICRNKINSSNYMNLQYLGGVCENCENINGMHISNAAYNILKYLNKLPLEKSYRVTIPKGIKGEIYKVLSAIISQNYFKKPKSLETLNFIKGSGENE</sequence>
<reference evidence="1 2" key="1">
    <citation type="submission" date="2018-03" db="EMBL/GenBank/DDBJ databases">
        <title>Genome sequence of Clostridium liquoris DSM 100320.</title>
        <authorList>
            <person name="Poehlein A."/>
            <person name="Daniel R."/>
        </authorList>
    </citation>
    <scope>NUCLEOTIDE SEQUENCE [LARGE SCALE GENOMIC DNA]</scope>
    <source>
        <strain evidence="1 2">DSM 100320</strain>
    </source>
</reference>
<dbReference type="GO" id="GO:0006310">
    <property type="term" value="P:DNA recombination"/>
    <property type="evidence" value="ECO:0007669"/>
    <property type="project" value="InterPro"/>
</dbReference>
<dbReference type="Pfam" id="PF02565">
    <property type="entry name" value="RecO_C"/>
    <property type="match status" value="1"/>
</dbReference>
<evidence type="ECO:0000313" key="1">
    <source>
        <dbReference type="EMBL" id="PRR77234.1"/>
    </source>
</evidence>
<gene>
    <name evidence="1" type="primary">recO</name>
    <name evidence="1" type="ORF">CLLI_24040</name>
</gene>
<dbReference type="SUPFAM" id="SSF57863">
    <property type="entry name" value="ArfGap/RecO-like zinc finger"/>
    <property type="match status" value="1"/>
</dbReference>
<proteinExistence type="predicted"/>
<dbReference type="InterPro" id="IPR042242">
    <property type="entry name" value="RecO_C"/>
</dbReference>
<evidence type="ECO:0000313" key="2">
    <source>
        <dbReference type="Proteomes" id="UP000239706"/>
    </source>
</evidence>
<dbReference type="Proteomes" id="UP000239706">
    <property type="component" value="Unassembled WGS sequence"/>
</dbReference>
<protein>
    <submittedName>
        <fullName evidence="1">DNA repair protein RecO</fullName>
    </submittedName>
</protein>
<dbReference type="Gene3D" id="1.20.1440.120">
    <property type="entry name" value="Recombination protein O, C-terminal domain"/>
    <property type="match status" value="1"/>
</dbReference>
<comment type="caution">
    <text evidence="1">The sequence shown here is derived from an EMBL/GenBank/DDBJ whole genome shotgun (WGS) entry which is preliminary data.</text>
</comment>
<dbReference type="GO" id="GO:0006302">
    <property type="term" value="P:double-strand break repair"/>
    <property type="evidence" value="ECO:0007669"/>
    <property type="project" value="TreeGrafter"/>
</dbReference>
<name>A0A2T0B0V0_9CLOT</name>
<dbReference type="EMBL" id="PVXO01000066">
    <property type="protein sequence ID" value="PRR77234.1"/>
    <property type="molecule type" value="Genomic_DNA"/>
</dbReference>
<dbReference type="NCBIfam" id="TIGR00613">
    <property type="entry name" value="reco"/>
    <property type="match status" value="1"/>
</dbReference>